<dbReference type="EMBL" id="CM031809">
    <property type="protein sequence ID" value="KAG6666761.1"/>
    <property type="molecule type" value="Genomic_DNA"/>
</dbReference>
<evidence type="ECO:0000313" key="2">
    <source>
        <dbReference type="EMBL" id="KAG6666759.1"/>
    </source>
</evidence>
<comment type="caution">
    <text evidence="2">The sequence shown here is derived from an EMBL/GenBank/DDBJ whole genome shotgun (WGS) entry which is preliminary data.</text>
</comment>
<dbReference type="Proteomes" id="UP000811609">
    <property type="component" value="Chromosome 1"/>
</dbReference>
<dbReference type="PANTHER" id="PTHR39741">
    <property type="entry name" value="F-BOX DOMAIN CONTAINING PROTEIN, EXPRESSED"/>
    <property type="match status" value="1"/>
</dbReference>
<gene>
    <name evidence="2" type="ORF">CIPAW_01G054500</name>
</gene>
<proteinExistence type="predicted"/>
<organism evidence="2 3">
    <name type="scientific">Carya illinoinensis</name>
    <name type="common">Pecan</name>
    <dbReference type="NCBI Taxonomy" id="32201"/>
    <lineage>
        <taxon>Eukaryota</taxon>
        <taxon>Viridiplantae</taxon>
        <taxon>Streptophyta</taxon>
        <taxon>Embryophyta</taxon>
        <taxon>Tracheophyta</taxon>
        <taxon>Spermatophyta</taxon>
        <taxon>Magnoliopsida</taxon>
        <taxon>eudicotyledons</taxon>
        <taxon>Gunneridae</taxon>
        <taxon>Pentapetalae</taxon>
        <taxon>rosids</taxon>
        <taxon>fabids</taxon>
        <taxon>Fagales</taxon>
        <taxon>Juglandaceae</taxon>
        <taxon>Carya</taxon>
    </lineage>
</organism>
<name>A0A8T1RJG6_CARIL</name>
<dbReference type="EMBL" id="CM031809">
    <property type="protein sequence ID" value="KAG6666760.1"/>
    <property type="molecule type" value="Genomic_DNA"/>
</dbReference>
<keyword evidence="3" id="KW-1185">Reference proteome</keyword>
<dbReference type="Pfam" id="PF12937">
    <property type="entry name" value="F-box-like"/>
    <property type="match status" value="1"/>
</dbReference>
<evidence type="ECO:0000259" key="1">
    <source>
        <dbReference type="SMART" id="SM00256"/>
    </source>
</evidence>
<dbReference type="SMART" id="SM00256">
    <property type="entry name" value="FBOX"/>
    <property type="match status" value="1"/>
</dbReference>
<dbReference type="InterPro" id="IPR055336">
    <property type="entry name" value="At4g00755-like"/>
</dbReference>
<reference evidence="2" key="1">
    <citation type="submission" date="2020-12" db="EMBL/GenBank/DDBJ databases">
        <title>WGS assembly of Carya illinoinensis cv. Pawnee.</title>
        <authorList>
            <person name="Platts A."/>
            <person name="Shu S."/>
            <person name="Wright S."/>
            <person name="Barry K."/>
            <person name="Edger P."/>
            <person name="Pires J.C."/>
            <person name="Schmutz J."/>
        </authorList>
    </citation>
    <scope>NUCLEOTIDE SEQUENCE</scope>
    <source>
        <tissue evidence="2">Leaf</tissue>
    </source>
</reference>
<evidence type="ECO:0000313" key="3">
    <source>
        <dbReference type="Proteomes" id="UP000811609"/>
    </source>
</evidence>
<accession>A0A8T1RJG6</accession>
<dbReference type="InterPro" id="IPR001810">
    <property type="entry name" value="F-box_dom"/>
</dbReference>
<dbReference type="PANTHER" id="PTHR39741:SF14">
    <property type="entry name" value="F-BOX DOMAIN-CONTAINING PROTEIN"/>
    <property type="match status" value="1"/>
</dbReference>
<dbReference type="AlphaFoldDB" id="A0A8T1RJG6"/>
<feature type="domain" description="F-box" evidence="1">
    <location>
        <begin position="11"/>
        <end position="52"/>
    </location>
</feature>
<sequence length="365" mass="41618">MEACMDFLDRLDRDISLKILTYLEDPSDLLRASSVSRSWRNFVIVNGLWKQLCLRMFPQLSRVSHVFGLNKVSTKELVEAGSSYSKERESLERDDRAYSLLARACTSSIVRDCILQPISVSSTDNYPEESINNTLQPADIVARRVSYWLSRGQSNPVVTERLTYKLADEFCVITEINIRPFLAYFQSGSPLYLVEAVRFRMGHPKGPMGVGNDLLSDSYPVSAYEKFIWTYTSQEFPMAQESCLLKFKLPEPVLCVGGILQIELQGRVQRQEMAGSLSTRMSYVQVMGRPLSPTFGVEILEPSGKFVLKIKHNTLVKFQTQPSIPSADHFQRRRTYFQHILSIPTILQGNLVDDIDEIEMSEEEE</sequence>
<dbReference type="EMBL" id="CM031809">
    <property type="protein sequence ID" value="KAG6666759.1"/>
    <property type="molecule type" value="Genomic_DNA"/>
</dbReference>
<protein>
    <recommendedName>
        <fullName evidence="1">F-box domain-containing protein</fullName>
    </recommendedName>
</protein>